<dbReference type="VEuPathDB" id="VectorBase:AATE019851"/>
<sequence length="156" mass="17064">MGLVSLVWTATGAAGGPGEADVDYFSESFATKTRTKSVANAHHIMLSEVGGTWEAAAAAAAAWLSWCCDVGTPRWDRCSDGSSFGLVSHSRLDIDCAPCTLWACEWATSDCAPPVPVSAFFFCLRSLARRFWNQIFTWRSESCRFCASSDFRRIVM</sequence>
<evidence type="ECO:0000313" key="1">
    <source>
        <dbReference type="EnsemblMetazoa" id="AATE019851-PA.1"/>
    </source>
</evidence>
<dbReference type="EnsemblMetazoa" id="AATE019851-RA">
    <property type="protein sequence ID" value="AATE019851-PA.1"/>
    <property type="gene ID" value="AATE019851"/>
</dbReference>
<proteinExistence type="predicted"/>
<reference evidence="1" key="1">
    <citation type="submission" date="2022-08" db="UniProtKB">
        <authorList>
            <consortium name="EnsemblMetazoa"/>
        </authorList>
    </citation>
    <scope>IDENTIFICATION</scope>
    <source>
        <strain evidence="1">EBRO</strain>
    </source>
</reference>
<protein>
    <submittedName>
        <fullName evidence="1">Uncharacterized protein</fullName>
    </submittedName>
</protein>
<organism evidence="1">
    <name type="scientific">Anopheles atroparvus</name>
    <name type="common">European mosquito</name>
    <dbReference type="NCBI Taxonomy" id="41427"/>
    <lineage>
        <taxon>Eukaryota</taxon>
        <taxon>Metazoa</taxon>
        <taxon>Ecdysozoa</taxon>
        <taxon>Arthropoda</taxon>
        <taxon>Hexapoda</taxon>
        <taxon>Insecta</taxon>
        <taxon>Pterygota</taxon>
        <taxon>Neoptera</taxon>
        <taxon>Endopterygota</taxon>
        <taxon>Diptera</taxon>
        <taxon>Nematocera</taxon>
        <taxon>Culicoidea</taxon>
        <taxon>Culicidae</taxon>
        <taxon>Anophelinae</taxon>
        <taxon>Anopheles</taxon>
    </lineage>
</organism>
<dbReference type="AlphaFoldDB" id="A0A182JKN3"/>
<name>A0A182JKN3_ANOAO</name>
<accession>A0A182JKN3</accession>